<evidence type="ECO:0000313" key="3">
    <source>
        <dbReference type="Proteomes" id="UP000500857"/>
    </source>
</evidence>
<keyword evidence="1" id="KW-0812">Transmembrane</keyword>
<protein>
    <submittedName>
        <fullName evidence="2">Uncharacterized protein</fullName>
    </submittedName>
</protein>
<keyword evidence="3" id="KW-1185">Reference proteome</keyword>
<evidence type="ECO:0000313" key="2">
    <source>
        <dbReference type="EMBL" id="QIZ72168.1"/>
    </source>
</evidence>
<keyword evidence="1" id="KW-1133">Transmembrane helix</keyword>
<dbReference type="KEGG" id="oxy:HCG48_17640"/>
<accession>A0A6H1TZX3</accession>
<dbReference type="AlphaFoldDB" id="A0A6H1TZX3"/>
<name>A0A6H1TZX3_9CYAN</name>
<gene>
    <name evidence="2" type="ORF">HCG48_17640</name>
</gene>
<dbReference type="RefSeq" id="WP_168570318.1">
    <property type="nucleotide sequence ID" value="NZ_CP051167.1"/>
</dbReference>
<reference evidence="2 3" key="1">
    <citation type="submission" date="2020-04" db="EMBL/GenBank/DDBJ databases">
        <authorList>
            <person name="Basu S."/>
            <person name="Maruthanayagam V."/>
            <person name="Chakraborty S."/>
            <person name="Pramanik A."/>
            <person name="Mukherjee J."/>
            <person name="Brink B."/>
        </authorList>
    </citation>
    <scope>NUCLEOTIDE SEQUENCE [LARGE SCALE GENOMIC DNA]</scope>
    <source>
        <strain evidence="2 3">AP17</strain>
    </source>
</reference>
<evidence type="ECO:0000256" key="1">
    <source>
        <dbReference type="SAM" id="Phobius"/>
    </source>
</evidence>
<proteinExistence type="predicted"/>
<keyword evidence="1" id="KW-0472">Membrane</keyword>
<dbReference type="EMBL" id="CP051167">
    <property type="protein sequence ID" value="QIZ72168.1"/>
    <property type="molecule type" value="Genomic_DNA"/>
</dbReference>
<dbReference type="Proteomes" id="UP000500857">
    <property type="component" value="Chromosome"/>
</dbReference>
<sequence length="73" mass="7621">MCMSLAISLIFALVAGSICLGTRDEMIAILSGTIAAVSSVVVIFLVAWQIQLLLVCLLVGLSKVFAVEDATHA</sequence>
<organism evidence="2 3">
    <name type="scientific">Oxynema aestuarii AP17</name>
    <dbReference type="NCBI Taxonomy" id="2064643"/>
    <lineage>
        <taxon>Bacteria</taxon>
        <taxon>Bacillati</taxon>
        <taxon>Cyanobacteriota</taxon>
        <taxon>Cyanophyceae</taxon>
        <taxon>Oscillatoriophycideae</taxon>
        <taxon>Oscillatoriales</taxon>
        <taxon>Oscillatoriaceae</taxon>
        <taxon>Oxynema</taxon>
        <taxon>Oxynema aestuarii</taxon>
    </lineage>
</organism>
<feature type="transmembrane region" description="Helical" evidence="1">
    <location>
        <begin position="37"/>
        <end position="61"/>
    </location>
</feature>